<dbReference type="Proteomes" id="UP000324104">
    <property type="component" value="Unassembled WGS sequence"/>
</dbReference>
<comment type="caution">
    <text evidence="2">The sequence shown here is derived from an EMBL/GenBank/DDBJ whole genome shotgun (WGS) entry which is preliminary data.</text>
</comment>
<protein>
    <submittedName>
        <fullName evidence="2">Uncharacterized protein</fullName>
    </submittedName>
</protein>
<keyword evidence="3" id="KW-1185">Reference proteome</keyword>
<feature type="transmembrane region" description="Helical" evidence="1">
    <location>
        <begin position="75"/>
        <end position="102"/>
    </location>
</feature>
<feature type="transmembrane region" description="Helical" evidence="1">
    <location>
        <begin position="33"/>
        <end position="55"/>
    </location>
</feature>
<organism evidence="2 3">
    <name type="scientific">Natrialba swarupiae</name>
    <dbReference type="NCBI Taxonomy" id="2448032"/>
    <lineage>
        <taxon>Archaea</taxon>
        <taxon>Methanobacteriati</taxon>
        <taxon>Methanobacteriota</taxon>
        <taxon>Stenosarchaea group</taxon>
        <taxon>Halobacteria</taxon>
        <taxon>Halobacteriales</taxon>
        <taxon>Natrialbaceae</taxon>
        <taxon>Natrialba</taxon>
    </lineage>
</organism>
<proteinExistence type="predicted"/>
<accession>A0A5D5AKF9</accession>
<name>A0A5D5AKF9_9EURY</name>
<evidence type="ECO:0000256" key="1">
    <source>
        <dbReference type="SAM" id="Phobius"/>
    </source>
</evidence>
<gene>
    <name evidence="2" type="ORF">FYC77_09475</name>
</gene>
<reference evidence="2 3" key="1">
    <citation type="submission" date="2019-08" db="EMBL/GenBank/DDBJ databases">
        <title>Archaea genome.</title>
        <authorList>
            <person name="Kajale S."/>
            <person name="Shouche Y."/>
            <person name="Deshpande N."/>
            <person name="Sharma A."/>
        </authorList>
    </citation>
    <scope>NUCLEOTIDE SEQUENCE [LARGE SCALE GENOMIC DNA]</scope>
    <source>
        <strain evidence="2 3">ESP3B_9</strain>
    </source>
</reference>
<sequence length="118" mass="12932">MRSKLTPQRIFRHPDVFVASVKHHSYRVLTRPIHTGVSIVVTYAFVLLLVAFATNPDGVRALSESGVSIGTVVPLLPPVTVLVVLAGATIVGVPVGTVSRGVRRDLSSSRRRRQRRRE</sequence>
<evidence type="ECO:0000313" key="2">
    <source>
        <dbReference type="EMBL" id="TYT62176.1"/>
    </source>
</evidence>
<evidence type="ECO:0000313" key="3">
    <source>
        <dbReference type="Proteomes" id="UP000324104"/>
    </source>
</evidence>
<dbReference type="AlphaFoldDB" id="A0A5D5AKF9"/>
<dbReference type="RefSeq" id="WP_149081263.1">
    <property type="nucleotide sequence ID" value="NZ_VTAW01000010.1"/>
</dbReference>
<keyword evidence="1" id="KW-0472">Membrane</keyword>
<dbReference type="EMBL" id="VTAW01000010">
    <property type="protein sequence ID" value="TYT62176.1"/>
    <property type="molecule type" value="Genomic_DNA"/>
</dbReference>
<keyword evidence="1" id="KW-1133">Transmembrane helix</keyword>
<keyword evidence="1" id="KW-0812">Transmembrane</keyword>